<dbReference type="SUPFAM" id="SSF52540">
    <property type="entry name" value="P-loop containing nucleoside triphosphate hydrolases"/>
    <property type="match status" value="1"/>
</dbReference>
<comment type="caution">
    <text evidence="5">The sequence shown here is derived from an EMBL/GenBank/DDBJ whole genome shotgun (WGS) entry which is preliminary data.</text>
</comment>
<evidence type="ECO:0000313" key="6">
    <source>
        <dbReference type="Proteomes" id="UP001596484"/>
    </source>
</evidence>
<keyword evidence="6" id="KW-1185">Reference proteome</keyword>
<dbReference type="EMBL" id="JBHTCS010000002">
    <property type="protein sequence ID" value="MFC7446884.1"/>
    <property type="molecule type" value="Genomic_DNA"/>
</dbReference>
<dbReference type="InterPro" id="IPR005158">
    <property type="entry name" value="BTAD"/>
</dbReference>
<organism evidence="5 6">
    <name type="scientific">Rhodococcus daqingensis</name>
    <dbReference type="NCBI Taxonomy" id="2479363"/>
    <lineage>
        <taxon>Bacteria</taxon>
        <taxon>Bacillati</taxon>
        <taxon>Actinomycetota</taxon>
        <taxon>Actinomycetes</taxon>
        <taxon>Mycobacteriales</taxon>
        <taxon>Nocardiaceae</taxon>
        <taxon>Rhodococcus</taxon>
    </lineage>
</organism>
<feature type="DNA-binding region" description="OmpR/PhoB-type" evidence="3">
    <location>
        <begin position="1"/>
        <end position="94"/>
    </location>
</feature>
<dbReference type="SMART" id="SM01043">
    <property type="entry name" value="BTAD"/>
    <property type="match status" value="1"/>
</dbReference>
<dbReference type="InterPro" id="IPR011990">
    <property type="entry name" value="TPR-like_helical_dom_sf"/>
</dbReference>
<dbReference type="CDD" id="cd15831">
    <property type="entry name" value="BTAD"/>
    <property type="match status" value="1"/>
</dbReference>
<reference evidence="6" key="1">
    <citation type="journal article" date="2019" name="Int. J. Syst. Evol. Microbiol.">
        <title>The Global Catalogue of Microorganisms (GCM) 10K type strain sequencing project: providing services to taxonomists for standard genome sequencing and annotation.</title>
        <authorList>
            <consortium name="The Broad Institute Genomics Platform"/>
            <consortium name="The Broad Institute Genome Sequencing Center for Infectious Disease"/>
            <person name="Wu L."/>
            <person name="Ma J."/>
        </authorList>
    </citation>
    <scope>NUCLEOTIDE SEQUENCE [LARGE SCALE GENOMIC DNA]</scope>
    <source>
        <strain evidence="6">ICMP 19430</strain>
    </source>
</reference>
<dbReference type="Gene3D" id="1.10.10.10">
    <property type="entry name" value="Winged helix-like DNA-binding domain superfamily/Winged helix DNA-binding domain"/>
    <property type="match status" value="1"/>
</dbReference>
<dbReference type="InterPro" id="IPR049945">
    <property type="entry name" value="AAA_22"/>
</dbReference>
<dbReference type="PROSITE" id="PS51755">
    <property type="entry name" value="OMPR_PHOB"/>
    <property type="match status" value="1"/>
</dbReference>
<evidence type="ECO:0000259" key="4">
    <source>
        <dbReference type="PROSITE" id="PS51755"/>
    </source>
</evidence>
<dbReference type="InterPro" id="IPR036388">
    <property type="entry name" value="WH-like_DNA-bd_sf"/>
</dbReference>
<dbReference type="SUPFAM" id="SSF48452">
    <property type="entry name" value="TPR-like"/>
    <property type="match status" value="2"/>
</dbReference>
<dbReference type="InterPro" id="IPR027417">
    <property type="entry name" value="P-loop_NTPase"/>
</dbReference>
<dbReference type="InterPro" id="IPR016032">
    <property type="entry name" value="Sig_transdc_resp-reg_C-effctor"/>
</dbReference>
<comment type="similarity">
    <text evidence="1">Belongs to the AfsR/DnrI/RedD regulatory family.</text>
</comment>
<evidence type="ECO:0000256" key="1">
    <source>
        <dbReference type="ARBA" id="ARBA00005820"/>
    </source>
</evidence>
<dbReference type="RefSeq" id="WP_378401456.1">
    <property type="nucleotide sequence ID" value="NZ_JBHTCS010000002.1"/>
</dbReference>
<gene>
    <name evidence="5" type="ORF">ACFQS9_03165</name>
</gene>
<dbReference type="PANTHER" id="PTHR47691">
    <property type="entry name" value="REGULATOR-RELATED"/>
    <property type="match status" value="1"/>
</dbReference>
<feature type="domain" description="OmpR/PhoB-type" evidence="4">
    <location>
        <begin position="1"/>
        <end position="94"/>
    </location>
</feature>
<dbReference type="PANTHER" id="PTHR47691:SF3">
    <property type="entry name" value="HTH-TYPE TRANSCRIPTIONAL REGULATOR RV0890C-RELATED"/>
    <property type="match status" value="1"/>
</dbReference>
<keyword evidence="2 3" id="KW-0238">DNA-binding</keyword>
<sequence>MQVGILGPLEVRADGASIPLGGVRLRTLLIRLALAPDRPVSVEALSDAVWHSRSDAEVPRNGLHALHALISRLRGALPDGATVRSVEGGYRLGLAPEAVDAVRFEQLARSGRAELDAGRPDVAAARLGEALALWRGEALADVADAPFAAATIARLDEMRLTAIEDRARANLHRRSEIPQLVGELQALSSAHPARERVRELLIRALHADGRPAEALESYERFRATLAEKYGTDPSPELRQAHLAVLRDDGQPTASRRTNLRAEVTSFVGRRAERTLVSQRLTEARLVTLVGPGGVGKTRLAATVAADLVDATAAVWLVELGSVTDPGDVARTVLGVVGGRGGAVDSSRDPVDRLVHALSSGTALLVLDNCEHLLDATAALAEELLARCPSLTLLATSREPIGIAGEAFVPVDPLVVPRRGAPVEHFLDSSPVRLFADRARAARPDFAATAANVAVIADICRRLDGLPLAIELAAARVRTLPVEHLLERIDSRFTLLTGGGRTAIPRHGTLRAVVAWSWDLLEDEERLLMESLAVFAGPITLDAVENICATRAPVVDAVSALVDKSLLRMVDGPTLHYHMLETIREYALEALTVRGDADRIRRAHARYFLARAEAAAPHMRGPEQLRWIELLTAERGNLLGAWHFCCSTGDADTAVRLATALSFYLTVHGDHREAARLLRMALDLAVESGERVREPATAAYLLNAVLAGDVAPIAATIDRFRGAAKSGHPSSGVIEPLLAIVSGDTAAGLTAIDTSRPHPSPFARAMLCLVRSMLNSNAGDLGDASRDLAAAADLFEKVGERWGLVTSLTFLGIAQTMLGRPSHAIAALERSMLPARELGSDDYQRLWLATAHEYAGDIDTARTYLHQVAAGIPAARHLALARLKLADMARREGDVSAADRESSSAWRAVGAGGDSDAVFQALYRTASGRLALAAGDGIGGRRELRAAHRAAVSTSDMVLVAMVGTAVAELLAEQGELPMAAEMLGAAHALRGAADALHPDVAGLTKRLRTALSSRPFGAAYDRGLRLRRSAALEILEAGLMSPPGPR</sequence>
<evidence type="ECO:0000256" key="3">
    <source>
        <dbReference type="PROSITE-ProRule" id="PRU01091"/>
    </source>
</evidence>
<dbReference type="SUPFAM" id="SSF46894">
    <property type="entry name" value="C-terminal effector domain of the bipartite response regulators"/>
    <property type="match status" value="1"/>
</dbReference>
<dbReference type="SMART" id="SM00862">
    <property type="entry name" value="Trans_reg_C"/>
    <property type="match status" value="1"/>
</dbReference>
<evidence type="ECO:0000313" key="5">
    <source>
        <dbReference type="EMBL" id="MFC7446884.1"/>
    </source>
</evidence>
<dbReference type="Gene3D" id="1.25.40.10">
    <property type="entry name" value="Tetratricopeptide repeat domain"/>
    <property type="match status" value="2"/>
</dbReference>
<protein>
    <submittedName>
        <fullName evidence="5">BTAD domain-containing putative transcriptional regulator</fullName>
    </submittedName>
</protein>
<dbReference type="PRINTS" id="PR00364">
    <property type="entry name" value="DISEASERSIST"/>
</dbReference>
<evidence type="ECO:0000256" key="2">
    <source>
        <dbReference type="ARBA" id="ARBA00023125"/>
    </source>
</evidence>
<dbReference type="Pfam" id="PF03704">
    <property type="entry name" value="BTAD"/>
    <property type="match status" value="1"/>
</dbReference>
<dbReference type="Pfam" id="PF13401">
    <property type="entry name" value="AAA_22"/>
    <property type="match status" value="1"/>
</dbReference>
<accession>A0ABW2RTL3</accession>
<dbReference type="InterPro" id="IPR001867">
    <property type="entry name" value="OmpR/PhoB-type_DNA-bd"/>
</dbReference>
<name>A0ABW2RTL3_9NOCA</name>
<dbReference type="Proteomes" id="UP001596484">
    <property type="component" value="Unassembled WGS sequence"/>
</dbReference>
<proteinExistence type="inferred from homology"/>